<dbReference type="Pfam" id="PF07687">
    <property type="entry name" value="M20_dimer"/>
    <property type="match status" value="1"/>
</dbReference>
<dbReference type="SUPFAM" id="SSF53187">
    <property type="entry name" value="Zn-dependent exopeptidases"/>
    <property type="match status" value="1"/>
</dbReference>
<dbReference type="AlphaFoldDB" id="A0A0S1X8I3"/>
<dbReference type="STRING" id="55802.TBCH5v1_0097"/>
<dbReference type="SUPFAM" id="SSF55031">
    <property type="entry name" value="Bacterial exopeptidase dimerisation domain"/>
    <property type="match status" value="1"/>
</dbReference>
<evidence type="ECO:0000256" key="1">
    <source>
        <dbReference type="ARBA" id="ARBA00022801"/>
    </source>
</evidence>
<dbReference type="PATRIC" id="fig|55802.8.peg.97"/>
<keyword evidence="3" id="KW-0645">Protease</keyword>
<feature type="domain" description="Peptidase M20 dimerisation" evidence="2">
    <location>
        <begin position="19"/>
        <end position="113"/>
    </location>
</feature>
<keyword evidence="1" id="KW-0378">Hydrolase</keyword>
<dbReference type="FunFam" id="3.30.70.360:FF:000001">
    <property type="entry name" value="N-acetyldiaminopimelate deacetylase"/>
    <property type="match status" value="1"/>
</dbReference>
<evidence type="ECO:0000313" key="3">
    <source>
        <dbReference type="EMBL" id="ALM74076.1"/>
    </source>
</evidence>
<evidence type="ECO:0000313" key="4">
    <source>
        <dbReference type="Proteomes" id="UP000066042"/>
    </source>
</evidence>
<dbReference type="GO" id="GO:0004180">
    <property type="term" value="F:carboxypeptidase activity"/>
    <property type="evidence" value="ECO:0007669"/>
    <property type="project" value="UniProtKB-KW"/>
</dbReference>
<accession>A0A0S1X8I3</accession>
<dbReference type="EMBL" id="CP013050">
    <property type="protein sequence ID" value="ALM74076.1"/>
    <property type="molecule type" value="Genomic_DNA"/>
</dbReference>
<dbReference type="NCBIfam" id="TIGR01891">
    <property type="entry name" value="amidohydrolases"/>
    <property type="match status" value="1"/>
</dbReference>
<gene>
    <name evidence="3" type="ORF">TBCH5v1_0097</name>
</gene>
<keyword evidence="3" id="KW-0121">Carboxypeptidase</keyword>
<protein>
    <submittedName>
        <fullName evidence="3">Thermostable carboxypeptidase</fullName>
    </submittedName>
</protein>
<organism evidence="3 4">
    <name type="scientific">Thermococcus barophilus</name>
    <dbReference type="NCBI Taxonomy" id="55802"/>
    <lineage>
        <taxon>Archaea</taxon>
        <taxon>Methanobacteriati</taxon>
        <taxon>Methanobacteriota</taxon>
        <taxon>Thermococci</taxon>
        <taxon>Thermococcales</taxon>
        <taxon>Thermococcaceae</taxon>
        <taxon>Thermococcus</taxon>
    </lineage>
</organism>
<dbReference type="PANTHER" id="PTHR11014">
    <property type="entry name" value="PEPTIDASE M20 FAMILY MEMBER"/>
    <property type="match status" value="1"/>
</dbReference>
<dbReference type="InterPro" id="IPR036264">
    <property type="entry name" value="Bact_exopeptidase_dim_dom"/>
</dbReference>
<dbReference type="Gene3D" id="3.40.630.10">
    <property type="entry name" value="Zn peptidases"/>
    <property type="match status" value="1"/>
</dbReference>
<dbReference type="PANTHER" id="PTHR11014:SF63">
    <property type="entry name" value="METALLOPEPTIDASE, PUTATIVE (AFU_ORTHOLOGUE AFUA_6G09600)-RELATED"/>
    <property type="match status" value="1"/>
</dbReference>
<dbReference type="InterPro" id="IPR011650">
    <property type="entry name" value="Peptidase_M20_dimer"/>
</dbReference>
<proteinExistence type="predicted"/>
<name>A0A0S1X8I3_THEBA</name>
<dbReference type="Gene3D" id="3.30.70.360">
    <property type="match status" value="1"/>
</dbReference>
<sequence>MPSGTIGIKEGPLLASADAFKATIKGKGGHGAAPHMSIDPIVAALDIANAYQKIISREVNPLEPAVISVTKIEAGTTFNVIPETAELWGTIRAFNEEVRNFIIKRMKEITEGYAKSMRCEGGLELTMEYIPPTINDKGLADFARKALKPLGEIVEPRPTLGAEDFAFYVQKIPGLFIFLGIRNEEKGITYPHHHPKFNVDEGVLWKGSAIYALLAYKYLEKSKCTK</sequence>
<reference evidence="3 4" key="1">
    <citation type="journal article" date="2016" name="Genome Announc.">
        <title>Complete genome sequence of the hyperthermophilic and piezophilic archaeon Thermococcus barophilus Ch5, capable of growth at the expense of hydrogenogenesis from carbon monoxide and formate.</title>
        <authorList>
            <person name="Oger P."/>
            <person name="Sokolova T.G."/>
            <person name="Kozhevnikova D.A."/>
            <person name="Taranov E.A."/>
            <person name="Vannier P."/>
            <person name="Lee H.S."/>
            <person name="Kwon K.K."/>
            <person name="Kang S.G."/>
            <person name="Lee J.H."/>
            <person name="Bonch-Osmolovskaya E.A."/>
            <person name="Lebedinsky A.V."/>
        </authorList>
    </citation>
    <scope>NUCLEOTIDE SEQUENCE [LARGE SCALE GENOMIC DNA]</scope>
    <source>
        <strain evidence="4">Ch5</strain>
    </source>
</reference>
<dbReference type="InterPro" id="IPR017439">
    <property type="entry name" value="Amidohydrolase"/>
</dbReference>
<evidence type="ECO:0000259" key="2">
    <source>
        <dbReference type="Pfam" id="PF07687"/>
    </source>
</evidence>
<dbReference type="Proteomes" id="UP000066042">
    <property type="component" value="Chromosome"/>
</dbReference>